<protein>
    <submittedName>
        <fullName evidence="1">Uncharacterized protein</fullName>
    </submittedName>
</protein>
<dbReference type="OrthoDB" id="3643156at2759"/>
<keyword evidence="2" id="KW-1185">Reference proteome</keyword>
<organism evidence="1 2">
    <name type="scientific">Aspergillus calidoustus</name>
    <dbReference type="NCBI Taxonomy" id="454130"/>
    <lineage>
        <taxon>Eukaryota</taxon>
        <taxon>Fungi</taxon>
        <taxon>Dikarya</taxon>
        <taxon>Ascomycota</taxon>
        <taxon>Pezizomycotina</taxon>
        <taxon>Eurotiomycetes</taxon>
        <taxon>Eurotiomycetidae</taxon>
        <taxon>Eurotiales</taxon>
        <taxon>Aspergillaceae</taxon>
        <taxon>Aspergillus</taxon>
        <taxon>Aspergillus subgen. Nidulantes</taxon>
    </lineage>
</organism>
<evidence type="ECO:0000313" key="1">
    <source>
        <dbReference type="EMBL" id="CEL01323.1"/>
    </source>
</evidence>
<accession>A0A0U5FPM9</accession>
<name>A0A0U5FPM9_ASPCI</name>
<dbReference type="Proteomes" id="UP000054771">
    <property type="component" value="Unassembled WGS sequence"/>
</dbReference>
<evidence type="ECO:0000313" key="2">
    <source>
        <dbReference type="Proteomes" id="UP000054771"/>
    </source>
</evidence>
<dbReference type="AlphaFoldDB" id="A0A0U5FPM9"/>
<sequence length="128" mass="14274">MLSSIKSTAQDSLDPPLGFNDVHLTWLDSLYNTPYMHEERFHLACYLAGLKSMKYARNIVSQAALELDGVNLYLDEFNPAALTTILAVSYNAASLGVTLYTTDKYGFPEAMKTAKRPEYGPERAQDTD</sequence>
<proteinExistence type="predicted"/>
<reference evidence="2" key="1">
    <citation type="journal article" date="2016" name="Genome Announc.">
        <title>Draft genome sequences of fungus Aspergillus calidoustus.</title>
        <authorList>
            <person name="Horn F."/>
            <person name="Linde J."/>
            <person name="Mattern D.J."/>
            <person name="Walther G."/>
            <person name="Guthke R."/>
            <person name="Scherlach K."/>
            <person name="Martin K."/>
            <person name="Brakhage A.A."/>
            <person name="Petzke L."/>
            <person name="Valiante V."/>
        </authorList>
    </citation>
    <scope>NUCLEOTIDE SEQUENCE [LARGE SCALE GENOMIC DNA]</scope>
    <source>
        <strain evidence="2">SF006504</strain>
    </source>
</reference>
<gene>
    <name evidence="1" type="ORF">ASPCAL00909</name>
</gene>
<dbReference type="EMBL" id="CDMC01000001">
    <property type="protein sequence ID" value="CEL01323.1"/>
    <property type="molecule type" value="Genomic_DNA"/>
</dbReference>